<organism evidence="1 2">
    <name type="scientific">Catenaria anguillulae PL171</name>
    <dbReference type="NCBI Taxonomy" id="765915"/>
    <lineage>
        <taxon>Eukaryota</taxon>
        <taxon>Fungi</taxon>
        <taxon>Fungi incertae sedis</taxon>
        <taxon>Blastocladiomycota</taxon>
        <taxon>Blastocladiomycetes</taxon>
        <taxon>Blastocladiales</taxon>
        <taxon>Catenariaceae</taxon>
        <taxon>Catenaria</taxon>
    </lineage>
</organism>
<evidence type="ECO:0000313" key="1">
    <source>
        <dbReference type="EMBL" id="ORZ35095.1"/>
    </source>
</evidence>
<sequence length="87" mass="9599">MCVSSILCPSICVLAPLLSTPHDPTFLHSLSAEANSHVCTHWLATQRLFHRTFPKPVLSTVKFGVSPGALHRKITTIDWLQVPLLLT</sequence>
<evidence type="ECO:0000313" key="2">
    <source>
        <dbReference type="Proteomes" id="UP000193411"/>
    </source>
</evidence>
<accession>A0A1Y2HKJ3</accession>
<name>A0A1Y2HKJ3_9FUNG</name>
<reference evidence="1 2" key="1">
    <citation type="submission" date="2016-07" db="EMBL/GenBank/DDBJ databases">
        <title>Pervasive Adenine N6-methylation of Active Genes in Fungi.</title>
        <authorList>
            <consortium name="DOE Joint Genome Institute"/>
            <person name="Mondo S.J."/>
            <person name="Dannebaum R.O."/>
            <person name="Kuo R.C."/>
            <person name="Labutti K."/>
            <person name="Haridas S."/>
            <person name="Kuo A."/>
            <person name="Salamov A."/>
            <person name="Ahrendt S.R."/>
            <person name="Lipzen A."/>
            <person name="Sullivan W."/>
            <person name="Andreopoulos W.B."/>
            <person name="Clum A."/>
            <person name="Lindquist E."/>
            <person name="Daum C."/>
            <person name="Ramamoorthy G.K."/>
            <person name="Gryganskyi A."/>
            <person name="Culley D."/>
            <person name="Magnuson J.K."/>
            <person name="James T.Y."/>
            <person name="O'Malley M.A."/>
            <person name="Stajich J.E."/>
            <person name="Spatafora J.W."/>
            <person name="Visel A."/>
            <person name="Grigoriev I.V."/>
        </authorList>
    </citation>
    <scope>NUCLEOTIDE SEQUENCE [LARGE SCALE GENOMIC DNA]</scope>
    <source>
        <strain evidence="1 2">PL171</strain>
    </source>
</reference>
<proteinExistence type="predicted"/>
<protein>
    <submittedName>
        <fullName evidence="1">Uncharacterized protein</fullName>
    </submittedName>
</protein>
<dbReference type="Proteomes" id="UP000193411">
    <property type="component" value="Unassembled WGS sequence"/>
</dbReference>
<keyword evidence="2" id="KW-1185">Reference proteome</keyword>
<dbReference type="EMBL" id="MCFL01000024">
    <property type="protein sequence ID" value="ORZ35095.1"/>
    <property type="molecule type" value="Genomic_DNA"/>
</dbReference>
<comment type="caution">
    <text evidence="1">The sequence shown here is derived from an EMBL/GenBank/DDBJ whole genome shotgun (WGS) entry which is preliminary data.</text>
</comment>
<gene>
    <name evidence="1" type="ORF">BCR44DRAFT_1132309</name>
</gene>
<dbReference type="AlphaFoldDB" id="A0A1Y2HKJ3"/>